<accession>A0A2V2MPE0</accession>
<dbReference type="Gene3D" id="3.40.50.2300">
    <property type="match status" value="1"/>
</dbReference>
<comment type="caution">
    <text evidence="4">The sequence shown here is derived from an EMBL/GenBank/DDBJ whole genome shotgun (WGS) entry which is preliminary data.</text>
</comment>
<keyword evidence="1 2" id="KW-0597">Phosphoprotein</keyword>
<evidence type="ECO:0000256" key="2">
    <source>
        <dbReference type="PROSITE-ProRule" id="PRU00169"/>
    </source>
</evidence>
<name>A0A2V2MPE0_9EURY</name>
<evidence type="ECO:0000256" key="1">
    <source>
        <dbReference type="ARBA" id="ARBA00022553"/>
    </source>
</evidence>
<dbReference type="SMART" id="SM00448">
    <property type="entry name" value="REC"/>
    <property type="match status" value="1"/>
</dbReference>
<sequence length="132" mass="14613">MGMPRILIVDDTDFDRNLLRNILVSAGYEIAGLASGGEEGVRLFRELVPDLAMLDLIMPDLNGIDTLRRIREEYPEARVMLCTSVGEEGMVDLARRIGAKGYVVKPYQAVNLLKAVERIVGPPGKTTGIKWQ</sequence>
<dbReference type="Pfam" id="PF00072">
    <property type="entry name" value="Response_reg"/>
    <property type="match status" value="1"/>
</dbReference>
<dbReference type="PANTHER" id="PTHR44591:SF3">
    <property type="entry name" value="RESPONSE REGULATORY DOMAIN-CONTAINING PROTEIN"/>
    <property type="match status" value="1"/>
</dbReference>
<reference evidence="4 5" key="1">
    <citation type="submission" date="2018-05" db="EMBL/GenBank/DDBJ databases">
        <title>Draft genome of Methanospirillum lacunae Ki8-1.</title>
        <authorList>
            <person name="Dueholm M.S."/>
            <person name="Nielsen P.H."/>
            <person name="Bakmann L.F."/>
            <person name="Otzen D.E."/>
        </authorList>
    </citation>
    <scope>NUCLEOTIDE SEQUENCE [LARGE SCALE GENOMIC DNA]</scope>
    <source>
        <strain evidence="4 5">Ki8-1</strain>
    </source>
</reference>
<dbReference type="InterPro" id="IPR011006">
    <property type="entry name" value="CheY-like_superfamily"/>
</dbReference>
<dbReference type="InterPro" id="IPR001789">
    <property type="entry name" value="Sig_transdc_resp-reg_receiver"/>
</dbReference>
<dbReference type="AlphaFoldDB" id="A0A2V2MPE0"/>
<dbReference type="SUPFAM" id="SSF52172">
    <property type="entry name" value="CheY-like"/>
    <property type="match status" value="1"/>
</dbReference>
<gene>
    <name evidence="4" type="ORF">DK846_16205</name>
</gene>
<dbReference type="EMBL" id="QGMY01000017">
    <property type="protein sequence ID" value="PWR69972.1"/>
    <property type="molecule type" value="Genomic_DNA"/>
</dbReference>
<proteinExistence type="predicted"/>
<feature type="modified residue" description="4-aspartylphosphate" evidence="2">
    <location>
        <position position="55"/>
    </location>
</feature>
<protein>
    <submittedName>
        <fullName evidence="4">Two-component system response regulator</fullName>
    </submittedName>
</protein>
<dbReference type="PANTHER" id="PTHR44591">
    <property type="entry name" value="STRESS RESPONSE REGULATOR PROTEIN 1"/>
    <property type="match status" value="1"/>
</dbReference>
<dbReference type="GO" id="GO:0000160">
    <property type="term" value="P:phosphorelay signal transduction system"/>
    <property type="evidence" value="ECO:0007669"/>
    <property type="project" value="InterPro"/>
</dbReference>
<dbReference type="PROSITE" id="PS50110">
    <property type="entry name" value="RESPONSE_REGULATORY"/>
    <property type="match status" value="1"/>
</dbReference>
<keyword evidence="5" id="KW-1185">Reference proteome</keyword>
<evidence type="ECO:0000259" key="3">
    <source>
        <dbReference type="PROSITE" id="PS50110"/>
    </source>
</evidence>
<dbReference type="Proteomes" id="UP000245657">
    <property type="component" value="Unassembled WGS sequence"/>
</dbReference>
<organism evidence="4 5">
    <name type="scientific">Methanospirillum lacunae</name>
    <dbReference type="NCBI Taxonomy" id="668570"/>
    <lineage>
        <taxon>Archaea</taxon>
        <taxon>Methanobacteriati</taxon>
        <taxon>Methanobacteriota</taxon>
        <taxon>Stenosarchaea group</taxon>
        <taxon>Methanomicrobia</taxon>
        <taxon>Methanomicrobiales</taxon>
        <taxon>Methanospirillaceae</taxon>
        <taxon>Methanospirillum</taxon>
    </lineage>
</organism>
<evidence type="ECO:0000313" key="4">
    <source>
        <dbReference type="EMBL" id="PWR69972.1"/>
    </source>
</evidence>
<feature type="domain" description="Response regulatory" evidence="3">
    <location>
        <begin position="5"/>
        <end position="120"/>
    </location>
</feature>
<evidence type="ECO:0000313" key="5">
    <source>
        <dbReference type="Proteomes" id="UP000245657"/>
    </source>
</evidence>
<dbReference type="InterPro" id="IPR050595">
    <property type="entry name" value="Bact_response_regulator"/>
</dbReference>